<evidence type="ECO:0000256" key="2">
    <source>
        <dbReference type="SAM" id="MobiDB-lite"/>
    </source>
</evidence>
<feature type="coiled-coil region" evidence="1">
    <location>
        <begin position="229"/>
        <end position="294"/>
    </location>
</feature>
<keyword evidence="1" id="KW-0175">Coiled coil</keyword>
<dbReference type="AlphaFoldDB" id="A0AAV5UNH3"/>
<protein>
    <submittedName>
        <fullName evidence="3">Uncharacterized protein</fullName>
    </submittedName>
</protein>
<accession>A0AAV5UNH3</accession>
<reference evidence="3" key="1">
    <citation type="submission" date="2023-10" db="EMBL/GenBank/DDBJ databases">
        <title>Genome assembly of Pristionchus species.</title>
        <authorList>
            <person name="Yoshida K."/>
            <person name="Sommer R.J."/>
        </authorList>
    </citation>
    <scope>NUCLEOTIDE SEQUENCE</scope>
    <source>
        <strain evidence="3">RS0144</strain>
    </source>
</reference>
<proteinExistence type="predicted"/>
<feature type="compositionally biased region" description="Polar residues" evidence="2">
    <location>
        <begin position="105"/>
        <end position="119"/>
    </location>
</feature>
<feature type="region of interest" description="Disordered" evidence="2">
    <location>
        <begin position="1"/>
        <end position="24"/>
    </location>
</feature>
<organism evidence="3 4">
    <name type="scientific">Pristionchus entomophagus</name>
    <dbReference type="NCBI Taxonomy" id="358040"/>
    <lineage>
        <taxon>Eukaryota</taxon>
        <taxon>Metazoa</taxon>
        <taxon>Ecdysozoa</taxon>
        <taxon>Nematoda</taxon>
        <taxon>Chromadorea</taxon>
        <taxon>Rhabditida</taxon>
        <taxon>Rhabditina</taxon>
        <taxon>Diplogasteromorpha</taxon>
        <taxon>Diplogasteroidea</taxon>
        <taxon>Neodiplogasteridae</taxon>
        <taxon>Pristionchus</taxon>
    </lineage>
</organism>
<feature type="region of interest" description="Disordered" evidence="2">
    <location>
        <begin position="355"/>
        <end position="387"/>
    </location>
</feature>
<evidence type="ECO:0000313" key="4">
    <source>
        <dbReference type="Proteomes" id="UP001432027"/>
    </source>
</evidence>
<comment type="caution">
    <text evidence="3">The sequence shown here is derived from an EMBL/GenBank/DDBJ whole genome shotgun (WGS) entry which is preliminary data.</text>
</comment>
<evidence type="ECO:0000313" key="3">
    <source>
        <dbReference type="EMBL" id="GMT07500.1"/>
    </source>
</evidence>
<feature type="region of interest" description="Disordered" evidence="2">
    <location>
        <begin position="44"/>
        <end position="74"/>
    </location>
</feature>
<dbReference type="Proteomes" id="UP001432027">
    <property type="component" value="Unassembled WGS sequence"/>
</dbReference>
<feature type="non-terminal residue" evidence="3">
    <location>
        <position position="1"/>
    </location>
</feature>
<keyword evidence="4" id="KW-1185">Reference proteome</keyword>
<name>A0AAV5UNH3_9BILA</name>
<gene>
    <name evidence="3" type="ORF">PENTCL1PPCAC_29674</name>
</gene>
<feature type="compositionally biased region" description="Low complexity" evidence="2">
    <location>
        <begin position="358"/>
        <end position="372"/>
    </location>
</feature>
<feature type="compositionally biased region" description="Low complexity" evidence="2">
    <location>
        <begin position="44"/>
        <end position="53"/>
    </location>
</feature>
<feature type="region of interest" description="Disordered" evidence="2">
    <location>
        <begin position="86"/>
        <end position="119"/>
    </location>
</feature>
<sequence>SMSRESLEASVDVAEDSRDFSKITRPVHNLPVGVGISLALSDFSSNASSMSGDSGEDSAATTNREESRVPSRPEVTRLIRDDKGASTVTCVRQAAGSEETEMDRPTSSTENESIGNNDNATCTIAFDMHKIRRFPPSEATLEEQVDRLREYNYELQAEIRRLLGGDSDRTRLVSENLEYKMKLEEMNEYIDRIDIEAEQEFDVITRELELHQAAAAEERASAIALEHHLSEKEEENRKLRMSNEALQAAHMKQKEIIENMSQQLDTQTELQEQIERLKRQLKEERDNFKKKEMVFVCDLDEVQRELNTQKEVLHAGGVGEVIRVWTGKIERLENDVRERDSIIFTQQHIINEMRRQASGSSINTTNSSSLGNKSFGEGAEKGATAHY</sequence>
<feature type="compositionally biased region" description="Basic and acidic residues" evidence="2">
    <location>
        <begin position="63"/>
        <end position="74"/>
    </location>
</feature>
<dbReference type="EMBL" id="BTSX01000006">
    <property type="protein sequence ID" value="GMT07500.1"/>
    <property type="molecule type" value="Genomic_DNA"/>
</dbReference>
<evidence type="ECO:0000256" key="1">
    <source>
        <dbReference type="SAM" id="Coils"/>
    </source>
</evidence>